<feature type="region of interest" description="Disordered" evidence="6">
    <location>
        <begin position="304"/>
        <end position="357"/>
    </location>
</feature>
<name>A0A4S8IPP5_MUSBA</name>
<keyword evidence="1" id="KW-0963">Cytoplasm</keyword>
<feature type="compositionally biased region" description="Low complexity" evidence="6">
    <location>
        <begin position="319"/>
        <end position="328"/>
    </location>
</feature>
<keyword evidence="5" id="KW-0949">S-adenosyl-L-methionine</keyword>
<reference evidence="9 10" key="1">
    <citation type="journal article" date="2019" name="Nat. Plants">
        <title>Genome sequencing of Musa balbisiana reveals subgenome evolution and function divergence in polyploid bananas.</title>
        <authorList>
            <person name="Yao X."/>
        </authorList>
    </citation>
    <scope>NUCLEOTIDE SEQUENCE [LARGE SCALE GENOMIC DNA]</scope>
    <source>
        <strain evidence="10">cv. DH-PKW</strain>
        <tissue evidence="9">Leaves</tissue>
    </source>
</reference>
<dbReference type="InterPro" id="IPR007209">
    <property type="entry name" value="RNaseL-inhib-like_metal-bd_dom"/>
</dbReference>
<keyword evidence="10" id="KW-1185">Reference proteome</keyword>
<protein>
    <recommendedName>
        <fullName evidence="11">18S rRNA aminocarboxypropyltransferase</fullName>
    </recommendedName>
</protein>
<evidence type="ECO:0000256" key="5">
    <source>
        <dbReference type="ARBA" id="ARBA00022691"/>
    </source>
</evidence>
<organism evidence="9 10">
    <name type="scientific">Musa balbisiana</name>
    <name type="common">Banana</name>
    <dbReference type="NCBI Taxonomy" id="52838"/>
    <lineage>
        <taxon>Eukaryota</taxon>
        <taxon>Viridiplantae</taxon>
        <taxon>Streptophyta</taxon>
        <taxon>Embryophyta</taxon>
        <taxon>Tracheophyta</taxon>
        <taxon>Spermatophyta</taxon>
        <taxon>Magnoliopsida</taxon>
        <taxon>Liliopsida</taxon>
        <taxon>Zingiberales</taxon>
        <taxon>Musaceae</taxon>
        <taxon>Musa</taxon>
    </lineage>
</organism>
<evidence type="ECO:0000256" key="3">
    <source>
        <dbReference type="ARBA" id="ARBA00022552"/>
    </source>
</evidence>
<evidence type="ECO:0000256" key="1">
    <source>
        <dbReference type="ARBA" id="ARBA00022490"/>
    </source>
</evidence>
<evidence type="ECO:0000313" key="10">
    <source>
        <dbReference type="Proteomes" id="UP000317650"/>
    </source>
</evidence>
<keyword evidence="2" id="KW-0690">Ribosome biogenesis</keyword>
<feature type="compositionally biased region" description="Acidic residues" evidence="6">
    <location>
        <begin position="348"/>
        <end position="357"/>
    </location>
</feature>
<feature type="region of interest" description="Disordered" evidence="6">
    <location>
        <begin position="1"/>
        <end position="27"/>
    </location>
</feature>
<comment type="caution">
    <text evidence="9">The sequence shown here is derived from an EMBL/GenBank/DDBJ whole genome shotgun (WGS) entry which is preliminary data.</text>
</comment>
<dbReference type="Pfam" id="PF04034">
    <property type="entry name" value="Ribo_biogen_C"/>
    <property type="match status" value="1"/>
</dbReference>
<sequence length="357" mass="39505">MGAEEQQQRANGGDRIGGSTPTPISESQFMIWKRRKDAETAARKAEVAQKRAEDIAAGTVQLNGRELFLREPWAHPLCRKPSSSSAYEAVPILPAPMGYNRSRRPGDRSARRGQTSASRGSQWDEDHDRSLPTNEEECHEENHAPGIQLAMWDFGQCDIKRCTGRKLARFGFLRELRVTNGFGGVVLSPVGKQCVSKEDQPLIKRKGLAVVDCSWARLNDVPFIKLRCGAPRLCFYHFALLPSLIVLSSVSECGEEEMANLLLGKFKWGHSFLSLNRELLTAYSQCQTGSEIISVQNSWLSSNARVPKPPQGVTDSAQSPPGDEQSGSDSDDGLPPLEENLNHLTLQESEESEEESE</sequence>
<dbReference type="Pfam" id="PF04068">
    <property type="entry name" value="Fer4_RLI"/>
    <property type="match status" value="1"/>
</dbReference>
<keyword evidence="4" id="KW-0808">Transferase</keyword>
<evidence type="ECO:0000256" key="6">
    <source>
        <dbReference type="SAM" id="MobiDB-lite"/>
    </source>
</evidence>
<gene>
    <name evidence="9" type="ORF">C4D60_Mb06t11160</name>
</gene>
<dbReference type="GO" id="GO:0030490">
    <property type="term" value="P:maturation of SSU-rRNA"/>
    <property type="evidence" value="ECO:0007669"/>
    <property type="project" value="TreeGrafter"/>
</dbReference>
<dbReference type="PANTHER" id="PTHR20426">
    <property type="entry name" value="RIBOSOME BIOGENESIS PROTEIN TSR3 HOMOLOG"/>
    <property type="match status" value="1"/>
</dbReference>
<evidence type="ECO:0008006" key="11">
    <source>
        <dbReference type="Google" id="ProtNLM"/>
    </source>
</evidence>
<keyword evidence="3" id="KW-0698">rRNA processing</keyword>
<dbReference type="InterPro" id="IPR022968">
    <property type="entry name" value="Tsr3-like"/>
</dbReference>
<feature type="domain" description="16S/18S rRNA aminocarboxypropyltransferase Tsr3 C-terminal" evidence="7">
    <location>
        <begin position="185"/>
        <end position="300"/>
    </location>
</feature>
<dbReference type="GO" id="GO:0106388">
    <property type="term" value="F:rRNA small subunit aminocarboxypropyltransferase activity"/>
    <property type="evidence" value="ECO:0007669"/>
    <property type="project" value="InterPro"/>
</dbReference>
<evidence type="ECO:0000313" key="9">
    <source>
        <dbReference type="EMBL" id="THU49592.1"/>
    </source>
</evidence>
<evidence type="ECO:0000259" key="8">
    <source>
        <dbReference type="Pfam" id="PF04068"/>
    </source>
</evidence>
<dbReference type="PANTHER" id="PTHR20426:SF0">
    <property type="entry name" value="18S RRNA AMINOCARBOXYPROPYLTRANSFERASE"/>
    <property type="match status" value="1"/>
</dbReference>
<dbReference type="Proteomes" id="UP000317650">
    <property type="component" value="Chromosome 6"/>
</dbReference>
<dbReference type="STRING" id="52838.A0A4S8IPP5"/>
<evidence type="ECO:0000259" key="7">
    <source>
        <dbReference type="Pfam" id="PF04034"/>
    </source>
</evidence>
<proteinExistence type="predicted"/>
<feature type="region of interest" description="Disordered" evidence="6">
    <location>
        <begin position="95"/>
        <end position="142"/>
    </location>
</feature>
<dbReference type="AlphaFoldDB" id="A0A4S8IPP5"/>
<accession>A0A4S8IPP5</accession>
<evidence type="ECO:0000256" key="4">
    <source>
        <dbReference type="ARBA" id="ARBA00022679"/>
    </source>
</evidence>
<feature type="domain" description="RNase L inhibitor RLI-like possible metal-binding" evidence="8">
    <location>
        <begin position="148"/>
        <end position="178"/>
    </location>
</feature>
<evidence type="ECO:0000256" key="2">
    <source>
        <dbReference type="ARBA" id="ARBA00022517"/>
    </source>
</evidence>
<dbReference type="EMBL" id="PYDT01000009">
    <property type="protein sequence ID" value="THU49592.1"/>
    <property type="molecule type" value="Genomic_DNA"/>
</dbReference>
<dbReference type="InterPro" id="IPR007177">
    <property type="entry name" value="Tsr3_C"/>
</dbReference>